<dbReference type="Proteomes" id="UP000184096">
    <property type="component" value="Chromosome I"/>
</dbReference>
<feature type="transmembrane region" description="Helical" evidence="1">
    <location>
        <begin position="71"/>
        <end position="96"/>
    </location>
</feature>
<keyword evidence="1" id="KW-0812">Transmembrane</keyword>
<evidence type="ECO:0000313" key="3">
    <source>
        <dbReference type="Proteomes" id="UP000184096"/>
    </source>
</evidence>
<proteinExistence type="predicted"/>
<organism evidence="2 3">
    <name type="scientific">Bradyrhizobium erythrophlei</name>
    <dbReference type="NCBI Taxonomy" id="1437360"/>
    <lineage>
        <taxon>Bacteria</taxon>
        <taxon>Pseudomonadati</taxon>
        <taxon>Pseudomonadota</taxon>
        <taxon>Alphaproteobacteria</taxon>
        <taxon>Hyphomicrobiales</taxon>
        <taxon>Nitrobacteraceae</taxon>
        <taxon>Bradyrhizobium</taxon>
    </lineage>
</organism>
<dbReference type="EMBL" id="LT670849">
    <property type="protein sequence ID" value="SHN85590.1"/>
    <property type="molecule type" value="Genomic_DNA"/>
</dbReference>
<name>A0A1M7URM4_9BRAD</name>
<dbReference type="RefSeq" id="WP_072824009.1">
    <property type="nucleotide sequence ID" value="NZ_LT670849.1"/>
</dbReference>
<keyword evidence="1" id="KW-1133">Transmembrane helix</keyword>
<keyword evidence="3" id="KW-1185">Reference proteome</keyword>
<sequence>MEWTFANLIIQTVAGLVGSNIASAVAHEHRFGFWGHSLVGIVTGGLGGLLLQKYASTVVTANGSLNEPTQVQIFASQALTGAVIGAIAMMATGFIIKERGKGD</sequence>
<protein>
    <submittedName>
        <fullName evidence="2">Uncharacterized protein</fullName>
    </submittedName>
</protein>
<keyword evidence="1" id="KW-0472">Membrane</keyword>
<accession>A0A1M7URM4</accession>
<evidence type="ECO:0000256" key="1">
    <source>
        <dbReference type="SAM" id="Phobius"/>
    </source>
</evidence>
<feature type="transmembrane region" description="Helical" evidence="1">
    <location>
        <begin position="6"/>
        <end position="26"/>
    </location>
</feature>
<reference evidence="3" key="1">
    <citation type="submission" date="2016-11" db="EMBL/GenBank/DDBJ databases">
        <authorList>
            <person name="Varghese N."/>
            <person name="Submissions S."/>
        </authorList>
    </citation>
    <scope>NUCLEOTIDE SEQUENCE [LARGE SCALE GENOMIC DNA]</scope>
    <source>
        <strain evidence="3">GAS401</strain>
    </source>
</reference>
<evidence type="ECO:0000313" key="2">
    <source>
        <dbReference type="EMBL" id="SHN85590.1"/>
    </source>
</evidence>
<gene>
    <name evidence="2" type="ORF">SAMN05444170_6357</name>
</gene>
<dbReference type="AlphaFoldDB" id="A0A1M7URM4"/>
<feature type="transmembrane region" description="Helical" evidence="1">
    <location>
        <begin position="33"/>
        <end position="51"/>
    </location>
</feature>
<dbReference type="OrthoDB" id="9925421at2"/>